<keyword evidence="2" id="KW-1185">Reference proteome</keyword>
<protein>
    <submittedName>
        <fullName evidence="1">Uncharacterized protein</fullName>
    </submittedName>
</protein>
<dbReference type="Proteomes" id="UP000649617">
    <property type="component" value="Unassembled WGS sequence"/>
</dbReference>
<dbReference type="EMBL" id="CAJNIZ010007980">
    <property type="protein sequence ID" value="CAE7263064.1"/>
    <property type="molecule type" value="Genomic_DNA"/>
</dbReference>
<comment type="caution">
    <text evidence="1">The sequence shown here is derived from an EMBL/GenBank/DDBJ whole genome shotgun (WGS) entry which is preliminary data.</text>
</comment>
<dbReference type="AlphaFoldDB" id="A0A812ME13"/>
<accession>A0A812ME13</accession>
<evidence type="ECO:0000313" key="1">
    <source>
        <dbReference type="EMBL" id="CAE7263064.1"/>
    </source>
</evidence>
<name>A0A812ME13_SYMPI</name>
<gene>
    <name evidence="1" type="ORF">SPIL2461_LOCUS5584</name>
</gene>
<sequence>MQNMFHLRLFLMTDAPAGSKAVKDLAGELAGTAELVQAPRLLGDENNLRQLCVEMALASAADFFLAFGDGLIRGHASMPSMLVLQMRLHAESWPLESNAFSFAAGHSFGEDWLGL</sequence>
<proteinExistence type="predicted"/>
<dbReference type="OrthoDB" id="421467at2759"/>
<reference evidence="1" key="1">
    <citation type="submission" date="2021-02" db="EMBL/GenBank/DDBJ databases">
        <authorList>
            <person name="Dougan E. K."/>
            <person name="Rhodes N."/>
            <person name="Thang M."/>
            <person name="Chan C."/>
        </authorList>
    </citation>
    <scope>NUCLEOTIDE SEQUENCE</scope>
</reference>
<organism evidence="1 2">
    <name type="scientific">Symbiodinium pilosum</name>
    <name type="common">Dinoflagellate</name>
    <dbReference type="NCBI Taxonomy" id="2952"/>
    <lineage>
        <taxon>Eukaryota</taxon>
        <taxon>Sar</taxon>
        <taxon>Alveolata</taxon>
        <taxon>Dinophyceae</taxon>
        <taxon>Suessiales</taxon>
        <taxon>Symbiodiniaceae</taxon>
        <taxon>Symbiodinium</taxon>
    </lineage>
</organism>
<evidence type="ECO:0000313" key="2">
    <source>
        <dbReference type="Proteomes" id="UP000649617"/>
    </source>
</evidence>